<dbReference type="FunFam" id="3.40.50.11660:FF:000006">
    <property type="entry name" value="Alpha-(1,3)-fucosyltransferase C"/>
    <property type="match status" value="1"/>
</dbReference>
<keyword evidence="13" id="KW-0732">Signal</keyword>
<proteinExistence type="inferred from homology"/>
<comment type="caution">
    <text evidence="16">The sequence shown here is derived from an EMBL/GenBank/DDBJ whole genome shotgun (WGS) entry which is preliminary data.</text>
</comment>
<feature type="domain" description="Fucosyltransferase N-terminal" evidence="15">
    <location>
        <begin position="34"/>
        <end position="148"/>
    </location>
</feature>
<accession>A0A8K0CJ71</accession>
<dbReference type="EC" id="2.4.1.-" evidence="12"/>
<keyword evidence="4 12" id="KW-0328">Glycosyltransferase</keyword>
<evidence type="ECO:0000256" key="9">
    <source>
        <dbReference type="ARBA" id="ARBA00023034"/>
    </source>
</evidence>
<evidence type="ECO:0000313" key="16">
    <source>
        <dbReference type="EMBL" id="KAF2887344.1"/>
    </source>
</evidence>
<comment type="similarity">
    <text evidence="3 12">Belongs to the glycosyltransferase 10 family.</text>
</comment>
<dbReference type="SUPFAM" id="SSF53756">
    <property type="entry name" value="UDP-Glycosyltransferase/glycogen phosphorylase"/>
    <property type="match status" value="1"/>
</dbReference>
<dbReference type="AlphaFoldDB" id="A0A8K0CJ71"/>
<evidence type="ECO:0000256" key="2">
    <source>
        <dbReference type="ARBA" id="ARBA00004922"/>
    </source>
</evidence>
<feature type="domain" description="Fucosyltransferase C-terminal" evidence="14">
    <location>
        <begin position="166"/>
        <end position="345"/>
    </location>
</feature>
<comment type="subcellular location">
    <subcellularLocation>
        <location evidence="1 12">Golgi apparatus</location>
        <location evidence="1 12">Golgi stack membrane</location>
        <topology evidence="1 12">Single-pass type II membrane protein</topology>
    </subcellularLocation>
</comment>
<dbReference type="GO" id="GO:0032580">
    <property type="term" value="C:Golgi cisterna membrane"/>
    <property type="evidence" value="ECO:0007669"/>
    <property type="project" value="UniProtKB-SubCell"/>
</dbReference>
<keyword evidence="17" id="KW-1185">Reference proteome</keyword>
<evidence type="ECO:0000256" key="7">
    <source>
        <dbReference type="ARBA" id="ARBA00022968"/>
    </source>
</evidence>
<evidence type="ECO:0000256" key="13">
    <source>
        <dbReference type="SAM" id="SignalP"/>
    </source>
</evidence>
<protein>
    <recommendedName>
        <fullName evidence="12">Fucosyltransferase</fullName>
        <ecNumber evidence="12">2.4.1.-</ecNumber>
    </recommendedName>
</protein>
<keyword evidence="6 12" id="KW-0812">Transmembrane</keyword>
<organism evidence="16 17">
    <name type="scientific">Ignelater luminosus</name>
    <name type="common">Cucubano</name>
    <name type="synonym">Pyrophorus luminosus</name>
    <dbReference type="NCBI Taxonomy" id="2038154"/>
    <lineage>
        <taxon>Eukaryota</taxon>
        <taxon>Metazoa</taxon>
        <taxon>Ecdysozoa</taxon>
        <taxon>Arthropoda</taxon>
        <taxon>Hexapoda</taxon>
        <taxon>Insecta</taxon>
        <taxon>Pterygota</taxon>
        <taxon>Neoptera</taxon>
        <taxon>Endopterygota</taxon>
        <taxon>Coleoptera</taxon>
        <taxon>Polyphaga</taxon>
        <taxon>Elateriformia</taxon>
        <taxon>Elateroidea</taxon>
        <taxon>Elateridae</taxon>
        <taxon>Agrypninae</taxon>
        <taxon>Pyrophorini</taxon>
        <taxon>Ignelater</taxon>
    </lineage>
</organism>
<dbReference type="InterPro" id="IPR001503">
    <property type="entry name" value="Glyco_trans_10"/>
</dbReference>
<dbReference type="Proteomes" id="UP000801492">
    <property type="component" value="Unassembled WGS sequence"/>
</dbReference>
<dbReference type="Pfam" id="PF00852">
    <property type="entry name" value="Glyco_transf_10"/>
    <property type="match status" value="1"/>
</dbReference>
<dbReference type="UniPathway" id="UPA00378"/>
<evidence type="ECO:0000256" key="6">
    <source>
        <dbReference type="ARBA" id="ARBA00022692"/>
    </source>
</evidence>
<evidence type="ECO:0000256" key="12">
    <source>
        <dbReference type="RuleBase" id="RU003832"/>
    </source>
</evidence>
<evidence type="ECO:0000256" key="5">
    <source>
        <dbReference type="ARBA" id="ARBA00022679"/>
    </source>
</evidence>
<feature type="signal peptide" evidence="13">
    <location>
        <begin position="1"/>
        <end position="19"/>
    </location>
</feature>
<dbReference type="PANTHER" id="PTHR48438">
    <property type="entry name" value="ALPHA-(1,3)-FUCOSYLTRANSFERASE C-RELATED"/>
    <property type="match status" value="1"/>
</dbReference>
<dbReference type="GO" id="GO:0008417">
    <property type="term" value="F:fucosyltransferase activity"/>
    <property type="evidence" value="ECO:0007669"/>
    <property type="project" value="InterPro"/>
</dbReference>
<keyword evidence="9 12" id="KW-0333">Golgi apparatus</keyword>
<evidence type="ECO:0000256" key="4">
    <source>
        <dbReference type="ARBA" id="ARBA00022676"/>
    </source>
</evidence>
<evidence type="ECO:0000256" key="8">
    <source>
        <dbReference type="ARBA" id="ARBA00022989"/>
    </source>
</evidence>
<keyword evidence="7" id="KW-0735">Signal-anchor</keyword>
<evidence type="ECO:0000259" key="14">
    <source>
        <dbReference type="Pfam" id="PF00852"/>
    </source>
</evidence>
<feature type="chain" id="PRO_5035439605" description="Fucosyltransferase" evidence="13">
    <location>
        <begin position="20"/>
        <end position="370"/>
    </location>
</feature>
<dbReference type="InterPro" id="IPR055270">
    <property type="entry name" value="Glyco_tran_10_C"/>
</dbReference>
<sequence>MSIRSFFILILCFLVSLLTHKLYIIVKSQFVKESTKYILYWIPMWNSNTFGFGADKYDLFKNCKYKNCYATHDRRLIPLDKFDAIVFHGAEYDVSYKRPSIRHSHQRYIFANMESPMSSYPVDLDLYALFYNWTMTYRKDSDIFMPYGYVIKNKTGYVMPTIESIKNRTKLVAWITSHCYTPNKREILVHNLRLYVNTDIYGMCGTYNCPTDTSKRKRPTDCYSFIVKHYKFYFSFENSHCKDYVTEKLYMLLERDIVPIVYGDVDYDAVAPPHSVIVADKFQSVRELANYILFLNENITEYLKYFEWKKYYSIDRSKDKAACKLCEMLNDPLEPPNVYRDINNWWFGENFNSCKKVAELSNITQQICPY</sequence>
<keyword evidence="5 12" id="KW-0808">Transferase</keyword>
<keyword evidence="10" id="KW-0472">Membrane</keyword>
<reference evidence="16" key="1">
    <citation type="submission" date="2019-08" db="EMBL/GenBank/DDBJ databases">
        <title>The genome of the North American firefly Photinus pyralis.</title>
        <authorList>
            <consortium name="Photinus pyralis genome working group"/>
            <person name="Fallon T.R."/>
            <person name="Sander Lower S.E."/>
            <person name="Weng J.-K."/>
        </authorList>
    </citation>
    <scope>NUCLEOTIDE SEQUENCE</scope>
    <source>
        <strain evidence="16">TRF0915ILg1</strain>
        <tissue evidence="16">Whole body</tissue>
    </source>
</reference>
<evidence type="ECO:0000256" key="11">
    <source>
        <dbReference type="ARBA" id="ARBA00023180"/>
    </source>
</evidence>
<dbReference type="EMBL" id="VTPC01083973">
    <property type="protein sequence ID" value="KAF2887344.1"/>
    <property type="molecule type" value="Genomic_DNA"/>
</dbReference>
<evidence type="ECO:0000256" key="10">
    <source>
        <dbReference type="ARBA" id="ARBA00023136"/>
    </source>
</evidence>
<dbReference type="Pfam" id="PF17039">
    <property type="entry name" value="Glyco_tran_10_N"/>
    <property type="match status" value="1"/>
</dbReference>
<evidence type="ECO:0000313" key="17">
    <source>
        <dbReference type="Proteomes" id="UP000801492"/>
    </source>
</evidence>
<dbReference type="Gene3D" id="3.40.50.11660">
    <property type="entry name" value="Glycosyl transferase family 10, C-terminal domain"/>
    <property type="match status" value="1"/>
</dbReference>
<keyword evidence="8" id="KW-1133">Transmembrane helix</keyword>
<evidence type="ECO:0000259" key="15">
    <source>
        <dbReference type="Pfam" id="PF17039"/>
    </source>
</evidence>
<evidence type="ECO:0000256" key="3">
    <source>
        <dbReference type="ARBA" id="ARBA00008919"/>
    </source>
</evidence>
<gene>
    <name evidence="16" type="ORF">ILUMI_18830</name>
</gene>
<dbReference type="InterPro" id="IPR031481">
    <property type="entry name" value="Glyco_tran_10_N"/>
</dbReference>
<comment type="pathway">
    <text evidence="2">Protein modification; protein glycosylation.</text>
</comment>
<dbReference type="InterPro" id="IPR038577">
    <property type="entry name" value="GT10-like_C_sf"/>
</dbReference>
<evidence type="ECO:0000256" key="1">
    <source>
        <dbReference type="ARBA" id="ARBA00004447"/>
    </source>
</evidence>
<name>A0A8K0CJ71_IGNLU</name>
<dbReference type="PANTHER" id="PTHR48438:SF1">
    <property type="entry name" value="ALPHA-(1,3)-FUCOSYLTRANSFERASE C-RELATED"/>
    <property type="match status" value="1"/>
</dbReference>
<keyword evidence="11" id="KW-0325">Glycoprotein</keyword>
<dbReference type="OrthoDB" id="427096at2759"/>